<dbReference type="SMART" id="SM00028">
    <property type="entry name" value="TPR"/>
    <property type="match status" value="2"/>
</dbReference>
<dbReference type="PANTHER" id="PTHR45181">
    <property type="entry name" value="HEAT SHOCK PROTEIN DNAJ WITH TETRATRICOPEPTIDE REPEAT-CONTAINING PROTEIN"/>
    <property type="match status" value="1"/>
</dbReference>
<dbReference type="SUPFAM" id="SSF48452">
    <property type="entry name" value="TPR-like"/>
    <property type="match status" value="1"/>
</dbReference>
<sequence>MFHLVHKTPNFSISLYIQLSSALVHLGEGSVDLRNEAFQIGRHAEAVEHYAFALSCNVESRGFAAICYCNRALAYNALGQVTDAIVDCSLVIALDGNYLKALCRRITQYEMIRDYA</sequence>
<gene>
    <name evidence="1" type="ORF">RIF29_15499</name>
</gene>
<keyword evidence="2" id="KW-1185">Reference proteome</keyword>
<dbReference type="Proteomes" id="UP001372338">
    <property type="component" value="Unassembled WGS sequence"/>
</dbReference>
<accession>A0AAN9FLX5</accession>
<dbReference type="Gene3D" id="1.25.40.10">
    <property type="entry name" value="Tetratricopeptide repeat domain"/>
    <property type="match status" value="1"/>
</dbReference>
<comment type="caution">
    <text evidence="1">The sequence shown here is derived from an EMBL/GenBank/DDBJ whole genome shotgun (WGS) entry which is preliminary data.</text>
</comment>
<proteinExistence type="predicted"/>
<dbReference type="InterPro" id="IPR011990">
    <property type="entry name" value="TPR-like_helical_dom_sf"/>
</dbReference>
<dbReference type="EMBL" id="JAYWIO010000003">
    <property type="protein sequence ID" value="KAK7274413.1"/>
    <property type="molecule type" value="Genomic_DNA"/>
</dbReference>
<organism evidence="1 2">
    <name type="scientific">Crotalaria pallida</name>
    <name type="common">Smooth rattlebox</name>
    <name type="synonym">Crotalaria striata</name>
    <dbReference type="NCBI Taxonomy" id="3830"/>
    <lineage>
        <taxon>Eukaryota</taxon>
        <taxon>Viridiplantae</taxon>
        <taxon>Streptophyta</taxon>
        <taxon>Embryophyta</taxon>
        <taxon>Tracheophyta</taxon>
        <taxon>Spermatophyta</taxon>
        <taxon>Magnoliopsida</taxon>
        <taxon>eudicotyledons</taxon>
        <taxon>Gunneridae</taxon>
        <taxon>Pentapetalae</taxon>
        <taxon>rosids</taxon>
        <taxon>fabids</taxon>
        <taxon>Fabales</taxon>
        <taxon>Fabaceae</taxon>
        <taxon>Papilionoideae</taxon>
        <taxon>50 kb inversion clade</taxon>
        <taxon>genistoids sensu lato</taxon>
        <taxon>core genistoids</taxon>
        <taxon>Crotalarieae</taxon>
        <taxon>Crotalaria</taxon>
    </lineage>
</organism>
<name>A0AAN9FLX5_CROPI</name>
<dbReference type="PANTHER" id="PTHR45181:SF4">
    <property type="entry name" value="HEAT SHOCK PROTEIN DNAJ WITH TETRATRICOPEPTIDE REPEAT-CONTAINING PROTEIN"/>
    <property type="match status" value="1"/>
</dbReference>
<evidence type="ECO:0000313" key="1">
    <source>
        <dbReference type="EMBL" id="KAK7274413.1"/>
    </source>
</evidence>
<dbReference type="InterPro" id="IPR019734">
    <property type="entry name" value="TPR_rpt"/>
</dbReference>
<reference evidence="1 2" key="1">
    <citation type="submission" date="2024-01" db="EMBL/GenBank/DDBJ databases">
        <title>The genomes of 5 underutilized Papilionoideae crops provide insights into root nodulation and disease resistanc.</title>
        <authorList>
            <person name="Yuan L."/>
        </authorList>
    </citation>
    <scope>NUCLEOTIDE SEQUENCE [LARGE SCALE GENOMIC DNA]</scope>
    <source>
        <strain evidence="1">ZHUSHIDOU_FW_LH</strain>
        <tissue evidence="1">Leaf</tissue>
    </source>
</reference>
<evidence type="ECO:0000313" key="2">
    <source>
        <dbReference type="Proteomes" id="UP001372338"/>
    </source>
</evidence>
<dbReference type="AlphaFoldDB" id="A0AAN9FLX5"/>
<protein>
    <submittedName>
        <fullName evidence="1">Uncharacterized protein</fullName>
    </submittedName>
</protein>